<dbReference type="OrthoDB" id="3527985at2"/>
<accession>A0A261EQ15</accession>
<keyword evidence="3" id="KW-0963">Cytoplasm</keyword>
<dbReference type="Proteomes" id="UP000216004">
    <property type="component" value="Unassembled WGS sequence"/>
</dbReference>
<evidence type="ECO:0000256" key="3">
    <source>
        <dbReference type="HAMAP-Rule" id="MF_00528"/>
    </source>
</evidence>
<comment type="similarity">
    <text evidence="3">Belongs to the Maf family.</text>
</comment>
<protein>
    <recommendedName>
        <fullName evidence="3">Nucleoside triphosphate pyrophosphatase</fullName>
        <ecNumber evidence="3">3.6.1.9</ecNumber>
    </recommendedName>
    <alternativeName>
        <fullName evidence="3">Nucleotide pyrophosphatase</fullName>
        <shortName evidence="3">Nucleotide PPase</shortName>
    </alternativeName>
</protein>
<dbReference type="RefSeq" id="WP_094723231.1">
    <property type="nucleotide sequence ID" value="NZ_MWWS01000007.1"/>
</dbReference>
<proteinExistence type="inferred from homology"/>
<reference evidence="5 6" key="1">
    <citation type="journal article" date="2017" name="BMC Genomics">
        <title>Comparative genomic and phylogenomic analyses of the Bifidobacteriaceae family.</title>
        <authorList>
            <person name="Lugli G.A."/>
            <person name="Milani C."/>
            <person name="Turroni F."/>
            <person name="Duranti S."/>
            <person name="Mancabelli L."/>
            <person name="Mangifesta M."/>
            <person name="Ferrario C."/>
            <person name="Modesto M."/>
            <person name="Mattarelli P."/>
            <person name="Jiri K."/>
            <person name="van Sinderen D."/>
            <person name="Ventura M."/>
        </authorList>
    </citation>
    <scope>NUCLEOTIDE SEQUENCE [LARGE SCALE GENOMIC DNA]</scope>
    <source>
        <strain evidence="5 6">DSM 22924</strain>
    </source>
</reference>
<dbReference type="InterPro" id="IPR003697">
    <property type="entry name" value="Maf-like"/>
</dbReference>
<dbReference type="InterPro" id="IPR000086">
    <property type="entry name" value="NUDIX_hydrolase_dom"/>
</dbReference>
<comment type="catalytic activity">
    <reaction evidence="3">
        <text>a ribonucleoside 5'-triphosphate + H2O = a ribonucleoside 5'-phosphate + diphosphate + H(+)</text>
        <dbReference type="Rhea" id="RHEA:23996"/>
        <dbReference type="ChEBI" id="CHEBI:15377"/>
        <dbReference type="ChEBI" id="CHEBI:15378"/>
        <dbReference type="ChEBI" id="CHEBI:33019"/>
        <dbReference type="ChEBI" id="CHEBI:58043"/>
        <dbReference type="ChEBI" id="CHEBI:61557"/>
        <dbReference type="EC" id="3.6.1.9"/>
    </reaction>
</comment>
<name>A0A261EQ15_9BIFI</name>
<dbReference type="PROSITE" id="PS51462">
    <property type="entry name" value="NUDIX"/>
    <property type="match status" value="1"/>
</dbReference>
<dbReference type="SUPFAM" id="SSF55811">
    <property type="entry name" value="Nudix"/>
    <property type="match status" value="1"/>
</dbReference>
<dbReference type="AlphaFoldDB" id="A0A261EQ15"/>
<feature type="active site" description="Proton acceptor" evidence="3">
    <location>
        <position position="129"/>
    </location>
</feature>
<dbReference type="GO" id="GO:0009117">
    <property type="term" value="P:nucleotide metabolic process"/>
    <property type="evidence" value="ECO:0007669"/>
    <property type="project" value="UniProtKB-KW"/>
</dbReference>
<dbReference type="Pfam" id="PF00293">
    <property type="entry name" value="NUDIX"/>
    <property type="match status" value="1"/>
</dbReference>
<comment type="caution">
    <text evidence="3">Lacks conserved residue(s) required for the propagation of feature annotation.</text>
</comment>
<dbReference type="EC" id="3.6.1.9" evidence="3"/>
<evidence type="ECO:0000256" key="2">
    <source>
        <dbReference type="ARBA" id="ARBA00022801"/>
    </source>
</evidence>
<dbReference type="InterPro" id="IPR015797">
    <property type="entry name" value="NUDIX_hydrolase-like_dom_sf"/>
</dbReference>
<evidence type="ECO:0000313" key="5">
    <source>
        <dbReference type="EMBL" id="OZG48945.1"/>
    </source>
</evidence>
<evidence type="ECO:0000259" key="4">
    <source>
        <dbReference type="PROSITE" id="PS51462"/>
    </source>
</evidence>
<dbReference type="PANTHER" id="PTHR43213">
    <property type="entry name" value="BIFUNCTIONAL DTTP/UTP PYROPHOSPHATASE/METHYLTRANSFERASE PROTEIN-RELATED"/>
    <property type="match status" value="1"/>
</dbReference>
<dbReference type="CDD" id="cd18877">
    <property type="entry name" value="NUDIX_Hydrolase"/>
    <property type="match status" value="1"/>
</dbReference>
<dbReference type="CDD" id="cd00555">
    <property type="entry name" value="Maf"/>
    <property type="match status" value="1"/>
</dbReference>
<comment type="cofactor">
    <cofactor evidence="1 3">
        <name>a divalent metal cation</name>
        <dbReference type="ChEBI" id="CHEBI:60240"/>
    </cofactor>
</comment>
<dbReference type="SUPFAM" id="SSF52972">
    <property type="entry name" value="ITPase-like"/>
    <property type="match status" value="1"/>
</dbReference>
<comment type="subcellular location">
    <subcellularLocation>
        <location evidence="3">Cytoplasm</location>
    </subcellularLocation>
</comment>
<dbReference type="PANTHER" id="PTHR43213:SF5">
    <property type="entry name" value="BIFUNCTIONAL DTTP_UTP PYROPHOSPHATASE_METHYLTRANSFERASE PROTEIN-RELATED"/>
    <property type="match status" value="1"/>
</dbReference>
<dbReference type="NCBIfam" id="TIGR00172">
    <property type="entry name" value="maf"/>
    <property type="match status" value="1"/>
</dbReference>
<comment type="caution">
    <text evidence="5">The sequence shown here is derived from an EMBL/GenBank/DDBJ whole genome shotgun (WGS) entry which is preliminary data.</text>
</comment>
<dbReference type="GO" id="GO:0005737">
    <property type="term" value="C:cytoplasm"/>
    <property type="evidence" value="ECO:0007669"/>
    <property type="project" value="UniProtKB-SubCell"/>
</dbReference>
<evidence type="ECO:0000256" key="1">
    <source>
        <dbReference type="ARBA" id="ARBA00001968"/>
    </source>
</evidence>
<dbReference type="InterPro" id="IPR020084">
    <property type="entry name" value="NUDIX_hydrolase_CS"/>
</dbReference>
<gene>
    <name evidence="5" type="ORF">BOCO_1181</name>
</gene>
<keyword evidence="3" id="KW-0546">Nucleotide metabolism</keyword>
<comment type="function">
    <text evidence="3">Nucleoside triphosphate pyrophosphatase. May have a dual role in cell division arrest and in preventing the incorporation of modified nucleotides into cellular nucleic acids.</text>
</comment>
<dbReference type="GO" id="GO:0047429">
    <property type="term" value="F:nucleoside triphosphate diphosphatase activity"/>
    <property type="evidence" value="ECO:0007669"/>
    <property type="project" value="UniProtKB-EC"/>
</dbReference>
<sequence length="444" mass="47628">MTIPVILASQSPSRRRLLVRAGIRPTVRTSGVDEPQVLSEAARQVGVRADALPVKEQVAILARAKAAAVRQVYKAVGRAEEEASGQQYLSRPLEDGYGSVRRQEDLKTVISTSAGMETVSHGPVLIGCDSLFEFDGQAQGKPHDPEVAQERLMAVSGKSGTLWTGHCVIDLASGRQVEAVSHAQVSFGAYTAEDIAAYVSTGEPLEVAGSFTIEGMGAAFIEGISGSPSAVMGLSLPLLRKLVSQLGIRWADLWNVNEEHEQLHELAAGSAQAPEENVHQPGDGWVNCACGHQHWGLNGAAGVLLARSDESTGCISEVLLQHRAEWSAEGGTWGVPGGAIADGENPIEGALRESYEEANIRPQDIDVVGTYVEDHGPWAYTTVFAREKSGRSVHPRMNDDESIELAWVPLDEVANKRLLGAFGRDWPAFYSRLRAFPAQAPTQS</sequence>
<dbReference type="PROSITE" id="PS00893">
    <property type="entry name" value="NUDIX_BOX"/>
    <property type="match status" value="1"/>
</dbReference>
<evidence type="ECO:0000313" key="6">
    <source>
        <dbReference type="Proteomes" id="UP000216004"/>
    </source>
</evidence>
<dbReference type="Pfam" id="PF02545">
    <property type="entry name" value="Maf"/>
    <property type="match status" value="1"/>
</dbReference>
<comment type="catalytic activity">
    <reaction evidence="3">
        <text>a 2'-deoxyribonucleoside 5'-triphosphate + H2O = a 2'-deoxyribonucleoside 5'-phosphate + diphosphate + H(+)</text>
        <dbReference type="Rhea" id="RHEA:44644"/>
        <dbReference type="ChEBI" id="CHEBI:15377"/>
        <dbReference type="ChEBI" id="CHEBI:15378"/>
        <dbReference type="ChEBI" id="CHEBI:33019"/>
        <dbReference type="ChEBI" id="CHEBI:61560"/>
        <dbReference type="ChEBI" id="CHEBI:65317"/>
        <dbReference type="EC" id="3.6.1.9"/>
    </reaction>
</comment>
<keyword evidence="2 3" id="KW-0378">Hydrolase</keyword>
<feature type="domain" description="Nudix hydrolase" evidence="4">
    <location>
        <begin position="296"/>
        <end position="433"/>
    </location>
</feature>
<keyword evidence="6" id="KW-1185">Reference proteome</keyword>
<dbReference type="HAMAP" id="MF_00528">
    <property type="entry name" value="Maf"/>
    <property type="match status" value="1"/>
</dbReference>
<organism evidence="5 6">
    <name type="scientific">Bombiscardovia coagulans</name>
    <dbReference type="NCBI Taxonomy" id="686666"/>
    <lineage>
        <taxon>Bacteria</taxon>
        <taxon>Bacillati</taxon>
        <taxon>Actinomycetota</taxon>
        <taxon>Actinomycetes</taxon>
        <taxon>Bifidobacteriales</taxon>
        <taxon>Bifidobacteriaceae</taxon>
        <taxon>Bombiscardovia</taxon>
    </lineage>
</organism>
<dbReference type="EMBL" id="MWWS01000007">
    <property type="protein sequence ID" value="OZG48945.1"/>
    <property type="molecule type" value="Genomic_DNA"/>
</dbReference>
<dbReference type="InterPro" id="IPR029001">
    <property type="entry name" value="ITPase-like_fam"/>
</dbReference>
<dbReference type="Gene3D" id="3.90.79.10">
    <property type="entry name" value="Nucleoside Triphosphate Pyrophosphohydrolase"/>
    <property type="match status" value="1"/>
</dbReference>
<dbReference type="Gene3D" id="3.90.950.10">
    <property type="match status" value="1"/>
</dbReference>